<dbReference type="OrthoDB" id="9762778at2"/>
<keyword evidence="7 9" id="KW-1133">Transmembrane helix</keyword>
<protein>
    <submittedName>
        <fullName evidence="12">Multidrug resistance protein 1</fullName>
        <ecNumber evidence="12">3.6.3.-</ecNumber>
    </submittedName>
</protein>
<dbReference type="SMART" id="SM00382">
    <property type="entry name" value="AAA"/>
    <property type="match status" value="1"/>
</dbReference>
<dbReference type="GO" id="GO:0016887">
    <property type="term" value="F:ATP hydrolysis activity"/>
    <property type="evidence" value="ECO:0007669"/>
    <property type="project" value="InterPro"/>
</dbReference>
<dbReference type="PROSITE" id="PS50893">
    <property type="entry name" value="ABC_TRANSPORTER_2"/>
    <property type="match status" value="1"/>
</dbReference>
<dbReference type="Gene3D" id="1.20.1560.10">
    <property type="entry name" value="ABC transporter type 1, transmembrane domain"/>
    <property type="match status" value="1"/>
</dbReference>
<feature type="transmembrane region" description="Helical" evidence="9">
    <location>
        <begin position="266"/>
        <end position="287"/>
    </location>
</feature>
<keyword evidence="3" id="KW-1003">Cell membrane</keyword>
<dbReference type="RefSeq" id="WP_138209311.1">
    <property type="nucleotide sequence ID" value="NZ_CBCRUQ010000009.1"/>
</dbReference>
<dbReference type="FunFam" id="3.40.50.300:FF:000854">
    <property type="entry name" value="Multidrug ABC transporter ATP-binding protein"/>
    <property type="match status" value="1"/>
</dbReference>
<evidence type="ECO:0000259" key="10">
    <source>
        <dbReference type="PROSITE" id="PS50893"/>
    </source>
</evidence>
<evidence type="ECO:0000256" key="6">
    <source>
        <dbReference type="ARBA" id="ARBA00022840"/>
    </source>
</evidence>
<dbReference type="GO" id="GO:0015421">
    <property type="term" value="F:ABC-type oligopeptide transporter activity"/>
    <property type="evidence" value="ECO:0007669"/>
    <property type="project" value="TreeGrafter"/>
</dbReference>
<dbReference type="PROSITE" id="PS50929">
    <property type="entry name" value="ABC_TM1F"/>
    <property type="match status" value="1"/>
</dbReference>
<proteinExistence type="predicted"/>
<evidence type="ECO:0000313" key="12">
    <source>
        <dbReference type="EMBL" id="VTQ84388.1"/>
    </source>
</evidence>
<dbReference type="Pfam" id="PF00005">
    <property type="entry name" value="ABC_tran"/>
    <property type="match status" value="1"/>
</dbReference>
<evidence type="ECO:0000256" key="3">
    <source>
        <dbReference type="ARBA" id="ARBA00022475"/>
    </source>
</evidence>
<evidence type="ECO:0000256" key="2">
    <source>
        <dbReference type="ARBA" id="ARBA00022448"/>
    </source>
</evidence>
<keyword evidence="13" id="KW-1185">Reference proteome</keyword>
<keyword evidence="8 9" id="KW-0472">Membrane</keyword>
<feature type="transmembrane region" description="Helical" evidence="9">
    <location>
        <begin position="240"/>
        <end position="260"/>
    </location>
</feature>
<dbReference type="SUPFAM" id="SSF52540">
    <property type="entry name" value="P-loop containing nucleoside triphosphate hydrolases"/>
    <property type="match status" value="1"/>
</dbReference>
<dbReference type="GO" id="GO:0005524">
    <property type="term" value="F:ATP binding"/>
    <property type="evidence" value="ECO:0007669"/>
    <property type="project" value="UniProtKB-KW"/>
</dbReference>
<dbReference type="Pfam" id="PF00664">
    <property type="entry name" value="ABC_membrane"/>
    <property type="match status" value="1"/>
</dbReference>
<dbReference type="InterPro" id="IPR036640">
    <property type="entry name" value="ABC1_TM_sf"/>
</dbReference>
<dbReference type="InterPro" id="IPR039421">
    <property type="entry name" value="Type_1_exporter"/>
</dbReference>
<feature type="transmembrane region" description="Helical" evidence="9">
    <location>
        <begin position="21"/>
        <end position="42"/>
    </location>
</feature>
<feature type="transmembrane region" description="Helical" evidence="9">
    <location>
        <begin position="54"/>
        <end position="72"/>
    </location>
</feature>
<dbReference type="AlphaFoldDB" id="A0A4U9R1K5"/>
<dbReference type="EC" id="3.6.3.-" evidence="12"/>
<evidence type="ECO:0000256" key="4">
    <source>
        <dbReference type="ARBA" id="ARBA00022692"/>
    </source>
</evidence>
<keyword evidence="5" id="KW-0547">Nucleotide-binding</keyword>
<dbReference type="PANTHER" id="PTHR43394:SF1">
    <property type="entry name" value="ATP-BINDING CASSETTE SUB-FAMILY B MEMBER 10, MITOCHONDRIAL"/>
    <property type="match status" value="1"/>
</dbReference>
<reference evidence="12 13" key="1">
    <citation type="submission" date="2019-05" db="EMBL/GenBank/DDBJ databases">
        <authorList>
            <consortium name="Pathogen Informatics"/>
        </authorList>
    </citation>
    <scope>NUCLEOTIDE SEQUENCE [LARGE SCALE GENOMIC DNA]</scope>
    <source>
        <strain evidence="12 13">NCTC503</strain>
    </source>
</reference>
<dbReference type="KEGG" id="hhw:NCTC503_00531"/>
<keyword evidence="4 9" id="KW-0812">Transmembrane</keyword>
<dbReference type="PANTHER" id="PTHR43394">
    <property type="entry name" value="ATP-DEPENDENT PERMEASE MDL1, MITOCHONDRIAL"/>
    <property type="match status" value="1"/>
</dbReference>
<dbReference type="GO" id="GO:0005886">
    <property type="term" value="C:plasma membrane"/>
    <property type="evidence" value="ECO:0007669"/>
    <property type="project" value="UniProtKB-SubCell"/>
</dbReference>
<dbReference type="InterPro" id="IPR027417">
    <property type="entry name" value="P-loop_NTPase"/>
</dbReference>
<feature type="domain" description="ABC transmembrane type-1" evidence="11">
    <location>
        <begin position="17"/>
        <end position="301"/>
    </location>
</feature>
<keyword evidence="2" id="KW-0813">Transport</keyword>
<dbReference type="EMBL" id="LR590481">
    <property type="protein sequence ID" value="VTQ84388.1"/>
    <property type="molecule type" value="Genomic_DNA"/>
</dbReference>
<evidence type="ECO:0000256" key="1">
    <source>
        <dbReference type="ARBA" id="ARBA00004651"/>
    </source>
</evidence>
<sequence>MIDKRLLTLSEGSKKWIVLNVLMNWISLILNIITIISIGYYVEFTYKSGLDKSRTISTMLIILSAIIVRFVCDYMSVRFSYKSSVEARLNLRNTIYKKLLALGINYNKQVSTSEVVQVTVDGVEQLEIYFGKYLPQFFYSLLAPITLFIVLSFINFKTALVLLLCVPLIPVSIIAIMKLAKKLLSKYWGIYVNLGDTFLENLQGLTTLKIYNRYEDRNIKMNEEAENFRKITMKVLSMQLNSINIMDLIAFGGSALGIIITLREAALGRVSIGGAFSIILLSAEFFIPLRLLGSFFHIAMNGIAASEKIFRLLDMEEEKNNMEEVKNLENINIEIKDLDFSYEKERNILKNINLNIENKKITALVGVSGCGKSTISNIILGFYKDYDGNVLLNGHELRDIPRKQLMRNISLITHNSYIFAGTFEENLRMGKADATEKEMYEALKRVNLYDFVLSQDKELKAEIKERGSNLSGGQKQRLALARALLYNSEIYVFDEATSNIDVESEDQIMNVISELSKDKTIILISHRLYNVKIADKIYVLSKGEIKEEGNHHSLMERESLYFNLVREQEVLENIGGVEHA</sequence>
<name>A0A4U9R1K5_HATHI</name>
<accession>A0A4U9R1K5</accession>
<organism evidence="12 13">
    <name type="scientific">Hathewaya histolytica</name>
    <name type="common">Clostridium histolyticum</name>
    <dbReference type="NCBI Taxonomy" id="1498"/>
    <lineage>
        <taxon>Bacteria</taxon>
        <taxon>Bacillati</taxon>
        <taxon>Bacillota</taxon>
        <taxon>Clostridia</taxon>
        <taxon>Eubacteriales</taxon>
        <taxon>Clostridiaceae</taxon>
        <taxon>Hathewaya</taxon>
    </lineage>
</organism>
<evidence type="ECO:0000259" key="11">
    <source>
        <dbReference type="PROSITE" id="PS50929"/>
    </source>
</evidence>
<evidence type="ECO:0000313" key="13">
    <source>
        <dbReference type="Proteomes" id="UP000308489"/>
    </source>
</evidence>
<comment type="subcellular location">
    <subcellularLocation>
        <location evidence="1">Cell membrane</location>
        <topology evidence="1">Multi-pass membrane protein</topology>
    </subcellularLocation>
</comment>
<dbReference type="InterPro" id="IPR011527">
    <property type="entry name" value="ABC1_TM_dom"/>
</dbReference>
<keyword evidence="12" id="KW-0378">Hydrolase</keyword>
<dbReference type="Proteomes" id="UP000308489">
    <property type="component" value="Chromosome 1"/>
</dbReference>
<evidence type="ECO:0000256" key="7">
    <source>
        <dbReference type="ARBA" id="ARBA00022989"/>
    </source>
</evidence>
<dbReference type="InterPro" id="IPR003593">
    <property type="entry name" value="AAA+_ATPase"/>
</dbReference>
<dbReference type="CDD" id="cd18781">
    <property type="entry name" value="ABC_6TM_AarD_CydDC_like"/>
    <property type="match status" value="1"/>
</dbReference>
<evidence type="ECO:0000256" key="9">
    <source>
        <dbReference type="SAM" id="Phobius"/>
    </source>
</evidence>
<evidence type="ECO:0000256" key="5">
    <source>
        <dbReference type="ARBA" id="ARBA00022741"/>
    </source>
</evidence>
<evidence type="ECO:0000256" key="8">
    <source>
        <dbReference type="ARBA" id="ARBA00023136"/>
    </source>
</evidence>
<feature type="transmembrane region" description="Helical" evidence="9">
    <location>
        <begin position="137"/>
        <end position="154"/>
    </location>
</feature>
<feature type="domain" description="ABC transporter" evidence="10">
    <location>
        <begin position="333"/>
        <end position="567"/>
    </location>
</feature>
<gene>
    <name evidence="12" type="primary">cydD</name>
    <name evidence="12" type="ORF">NCTC503_00531</name>
</gene>
<feature type="transmembrane region" description="Helical" evidence="9">
    <location>
        <begin position="160"/>
        <end position="180"/>
    </location>
</feature>
<dbReference type="SUPFAM" id="SSF90123">
    <property type="entry name" value="ABC transporter transmembrane region"/>
    <property type="match status" value="1"/>
</dbReference>
<dbReference type="Gene3D" id="3.40.50.300">
    <property type="entry name" value="P-loop containing nucleotide triphosphate hydrolases"/>
    <property type="match status" value="1"/>
</dbReference>
<dbReference type="InterPro" id="IPR017871">
    <property type="entry name" value="ABC_transporter-like_CS"/>
</dbReference>
<dbReference type="PROSITE" id="PS00211">
    <property type="entry name" value="ABC_TRANSPORTER_1"/>
    <property type="match status" value="1"/>
</dbReference>
<dbReference type="InterPro" id="IPR003439">
    <property type="entry name" value="ABC_transporter-like_ATP-bd"/>
</dbReference>
<keyword evidence="6" id="KW-0067">ATP-binding</keyword>